<dbReference type="Pfam" id="PF00593">
    <property type="entry name" value="TonB_dep_Rec_b-barrel"/>
    <property type="match status" value="1"/>
</dbReference>
<evidence type="ECO:0000256" key="5">
    <source>
        <dbReference type="ARBA" id="ARBA00022692"/>
    </source>
</evidence>
<feature type="domain" description="TonB-dependent receptor plug" evidence="16">
    <location>
        <begin position="58"/>
        <end position="167"/>
    </location>
</feature>
<gene>
    <name evidence="17" type="ORF">ACFO0J_04315</name>
</gene>
<accession>A0ABV8RVW2</accession>
<feature type="signal peptide" evidence="14">
    <location>
        <begin position="1"/>
        <end position="24"/>
    </location>
</feature>
<feature type="short sequence motif" description="TonB C-terminal box" evidence="12">
    <location>
        <begin position="743"/>
        <end position="760"/>
    </location>
</feature>
<dbReference type="InterPro" id="IPR011276">
    <property type="entry name" value="TonB_haem/Hb_rcpt"/>
</dbReference>
<keyword evidence="3 11" id="KW-0813">Transport</keyword>
<dbReference type="NCBIfam" id="TIGR01785">
    <property type="entry name" value="TonB-hemin"/>
    <property type="match status" value="1"/>
</dbReference>
<keyword evidence="6 14" id="KW-0732">Signal</keyword>
<evidence type="ECO:0000259" key="15">
    <source>
        <dbReference type="Pfam" id="PF00593"/>
    </source>
</evidence>
<dbReference type="PANTHER" id="PTHR30069">
    <property type="entry name" value="TONB-DEPENDENT OUTER MEMBRANE RECEPTOR"/>
    <property type="match status" value="1"/>
</dbReference>
<keyword evidence="10 11" id="KW-0998">Cell outer membrane</keyword>
<dbReference type="InterPro" id="IPR000531">
    <property type="entry name" value="Beta-barrel_TonB"/>
</dbReference>
<evidence type="ECO:0000313" key="17">
    <source>
        <dbReference type="EMBL" id="MFC4297263.1"/>
    </source>
</evidence>
<evidence type="ECO:0000256" key="13">
    <source>
        <dbReference type="RuleBase" id="RU003357"/>
    </source>
</evidence>
<dbReference type="InterPro" id="IPR036942">
    <property type="entry name" value="Beta-barrel_TonB_sf"/>
</dbReference>
<evidence type="ECO:0000256" key="14">
    <source>
        <dbReference type="SAM" id="SignalP"/>
    </source>
</evidence>
<comment type="similarity">
    <text evidence="2 11 13">Belongs to the TonB-dependent receptor family.</text>
</comment>
<reference evidence="18" key="1">
    <citation type="journal article" date="2019" name="Int. J. Syst. Evol. Microbiol.">
        <title>The Global Catalogue of Microorganisms (GCM) 10K type strain sequencing project: providing services to taxonomists for standard genome sequencing and annotation.</title>
        <authorList>
            <consortium name="The Broad Institute Genomics Platform"/>
            <consortium name="The Broad Institute Genome Sequencing Center for Infectious Disease"/>
            <person name="Wu L."/>
            <person name="Ma J."/>
        </authorList>
    </citation>
    <scope>NUCLEOTIDE SEQUENCE [LARGE SCALE GENOMIC DNA]</scope>
    <source>
        <strain evidence="18">CGMCC 1.19029</strain>
    </source>
</reference>
<dbReference type="Gene3D" id="2.40.170.20">
    <property type="entry name" value="TonB-dependent receptor, beta-barrel domain"/>
    <property type="match status" value="1"/>
</dbReference>
<dbReference type="Proteomes" id="UP001595756">
    <property type="component" value="Unassembled WGS sequence"/>
</dbReference>
<keyword evidence="7 13" id="KW-0798">TonB box</keyword>
<evidence type="ECO:0000256" key="4">
    <source>
        <dbReference type="ARBA" id="ARBA00022452"/>
    </source>
</evidence>
<dbReference type="PROSITE" id="PS51257">
    <property type="entry name" value="PROKAR_LIPOPROTEIN"/>
    <property type="match status" value="1"/>
</dbReference>
<dbReference type="CDD" id="cd01347">
    <property type="entry name" value="ligand_gated_channel"/>
    <property type="match status" value="1"/>
</dbReference>
<evidence type="ECO:0000256" key="11">
    <source>
        <dbReference type="PROSITE-ProRule" id="PRU01360"/>
    </source>
</evidence>
<evidence type="ECO:0000256" key="3">
    <source>
        <dbReference type="ARBA" id="ARBA00022448"/>
    </source>
</evidence>
<dbReference type="PROSITE" id="PS01156">
    <property type="entry name" value="TONB_DEPENDENT_REC_2"/>
    <property type="match status" value="1"/>
</dbReference>
<sequence length="760" mass="82448">MTRPHHWTPLALALAAAFSGCAYAQQNGASDQTPASVTHTVQLAPVVVTATRQATDALTTPATISVIDQAQMQENLVTDFRELFRYEPGIAVKHEPRGRGSEAGIEVRGIGGQRLVMLVDGVRLPNGYVAAGANLGQLKLDPASLSRVEVLRGPASSLYGSDALAGVVLFHTLSPTDFLDDSRNFAGGASIGYDGADNSRSATANLAFRAGPTQNLISVTTRQGHELENNDSSVGPNPQTIKQQNVLLKSIFDLGSAQTLTLTGEYYNQSVKTDQDSLAGPIAGGTRILRSTADDDSTRSRLGLAYQWDADAGWFDTLKAQIDYQHSTSKERTAEQRKPPGAAPVLLRDTLLSYREPQWSGSFQLNGHASAGATTHRWVAGVDLLSKSISSYNDASQRAAAGGPSTNVIDGEIYPRKIAPDTDVRNIGLFFQDEIAFGDGRFKLTPSLRYDYFKLSPKPDDEFANSNVANSQPVGLSESAFTPRLGLSYEWLPKQVIYANYVTGFRMPTYDQLNRIGQVPVATFIHDFIPAPDLKPERSRGVELGIRGESELGTYELTGYYNRYKDFIDTQMIAYIPPGASGGPRAIRRFQSRNIGEVEIYGIEAKGSLSLNQWIDSQDRWRLIGAAQWSMGNDLTNDQPLNSVQPFKLVAGLAWDAAGGHYGGQLIGNFVSAKKRVNEDLTQTGPTAPVPLTTAGYATVDVTGYVRLGKQATLNLAVFNLFDRKYYDWSRVSGLTGNDPRLAAYTSPGRTVSANLRLAF</sequence>
<dbReference type="Pfam" id="PF07715">
    <property type="entry name" value="Plug"/>
    <property type="match status" value="1"/>
</dbReference>
<feature type="domain" description="TonB-dependent receptor-like beta-barrel" evidence="15">
    <location>
        <begin position="254"/>
        <end position="721"/>
    </location>
</feature>
<keyword evidence="8 11" id="KW-0472">Membrane</keyword>
<keyword evidence="18" id="KW-1185">Reference proteome</keyword>
<dbReference type="InterPro" id="IPR037066">
    <property type="entry name" value="Plug_dom_sf"/>
</dbReference>
<evidence type="ECO:0000313" key="18">
    <source>
        <dbReference type="Proteomes" id="UP001595756"/>
    </source>
</evidence>
<evidence type="ECO:0000256" key="8">
    <source>
        <dbReference type="ARBA" id="ARBA00023136"/>
    </source>
</evidence>
<dbReference type="EMBL" id="JBHSDY010000002">
    <property type="protein sequence ID" value="MFC4297263.1"/>
    <property type="molecule type" value="Genomic_DNA"/>
</dbReference>
<dbReference type="PANTHER" id="PTHR30069:SF29">
    <property type="entry name" value="HEMOGLOBIN AND HEMOGLOBIN-HAPTOGLOBIN-BINDING PROTEIN 1-RELATED"/>
    <property type="match status" value="1"/>
</dbReference>
<dbReference type="NCBIfam" id="TIGR01786">
    <property type="entry name" value="TonB-hemlactrns"/>
    <property type="match status" value="1"/>
</dbReference>
<comment type="subcellular location">
    <subcellularLocation>
        <location evidence="1 11">Cell outer membrane</location>
        <topology evidence="1 11">Multi-pass membrane protein</topology>
    </subcellularLocation>
</comment>
<feature type="chain" id="PRO_5046870989" evidence="14">
    <location>
        <begin position="25"/>
        <end position="760"/>
    </location>
</feature>
<dbReference type="Gene3D" id="2.170.130.10">
    <property type="entry name" value="TonB-dependent receptor, plug domain"/>
    <property type="match status" value="1"/>
</dbReference>
<evidence type="ECO:0000256" key="1">
    <source>
        <dbReference type="ARBA" id="ARBA00004571"/>
    </source>
</evidence>
<proteinExistence type="inferred from homology"/>
<organism evidence="17 18">
    <name type="scientific">Castellaniella hirudinis</name>
    <dbReference type="NCBI Taxonomy" id="1144617"/>
    <lineage>
        <taxon>Bacteria</taxon>
        <taxon>Pseudomonadati</taxon>
        <taxon>Pseudomonadota</taxon>
        <taxon>Betaproteobacteria</taxon>
        <taxon>Burkholderiales</taxon>
        <taxon>Alcaligenaceae</taxon>
        <taxon>Castellaniella</taxon>
    </lineage>
</organism>
<dbReference type="InterPro" id="IPR010917">
    <property type="entry name" value="TonB_rcpt_CS"/>
</dbReference>
<protein>
    <submittedName>
        <fullName evidence="17">TonB-dependent hemoglobin/transferrin/lactoferrin family receptor</fullName>
    </submittedName>
</protein>
<evidence type="ECO:0000256" key="2">
    <source>
        <dbReference type="ARBA" id="ARBA00009810"/>
    </source>
</evidence>
<evidence type="ECO:0000256" key="7">
    <source>
        <dbReference type="ARBA" id="ARBA00023077"/>
    </source>
</evidence>
<dbReference type="RefSeq" id="WP_376811817.1">
    <property type="nucleotide sequence ID" value="NZ_JBHSDY010000002.1"/>
</dbReference>
<dbReference type="PROSITE" id="PS52016">
    <property type="entry name" value="TONB_DEPENDENT_REC_3"/>
    <property type="match status" value="1"/>
</dbReference>
<evidence type="ECO:0000256" key="6">
    <source>
        <dbReference type="ARBA" id="ARBA00022729"/>
    </source>
</evidence>
<dbReference type="InterPro" id="IPR010949">
    <property type="entry name" value="TonB_Hb/transfer/lactofer_rcpt"/>
</dbReference>
<keyword evidence="4 11" id="KW-1134">Transmembrane beta strand</keyword>
<keyword evidence="9 17" id="KW-0675">Receptor</keyword>
<dbReference type="InterPro" id="IPR039426">
    <property type="entry name" value="TonB-dep_rcpt-like"/>
</dbReference>
<evidence type="ECO:0000256" key="12">
    <source>
        <dbReference type="PROSITE-ProRule" id="PRU10144"/>
    </source>
</evidence>
<comment type="caution">
    <text evidence="17">The sequence shown here is derived from an EMBL/GenBank/DDBJ whole genome shotgun (WGS) entry which is preliminary data.</text>
</comment>
<evidence type="ECO:0000259" key="16">
    <source>
        <dbReference type="Pfam" id="PF07715"/>
    </source>
</evidence>
<keyword evidence="5 11" id="KW-0812">Transmembrane</keyword>
<evidence type="ECO:0000256" key="9">
    <source>
        <dbReference type="ARBA" id="ARBA00023170"/>
    </source>
</evidence>
<name>A0ABV8RVW2_9BURK</name>
<evidence type="ECO:0000256" key="10">
    <source>
        <dbReference type="ARBA" id="ARBA00023237"/>
    </source>
</evidence>
<dbReference type="SUPFAM" id="SSF56935">
    <property type="entry name" value="Porins"/>
    <property type="match status" value="1"/>
</dbReference>
<dbReference type="InterPro" id="IPR012910">
    <property type="entry name" value="Plug_dom"/>
</dbReference>